<feature type="transmembrane region" description="Helical" evidence="1">
    <location>
        <begin position="160"/>
        <end position="181"/>
    </location>
</feature>
<dbReference type="GO" id="GO:0046513">
    <property type="term" value="P:ceramide biosynthetic process"/>
    <property type="evidence" value="ECO:0007669"/>
    <property type="project" value="TreeGrafter"/>
</dbReference>
<keyword evidence="1" id="KW-0472">Membrane</keyword>
<dbReference type="Pfam" id="PF00487">
    <property type="entry name" value="FA_desaturase"/>
    <property type="match status" value="1"/>
</dbReference>
<dbReference type="EMBL" id="CP021106">
    <property type="protein sequence ID" value="ARO87793.1"/>
    <property type="molecule type" value="Genomic_DNA"/>
</dbReference>
<name>A0A1W6SPS3_9PROT</name>
<dbReference type="GO" id="GO:0042284">
    <property type="term" value="F:sphingolipid delta-4 desaturase activity"/>
    <property type="evidence" value="ECO:0007669"/>
    <property type="project" value="TreeGrafter"/>
</dbReference>
<dbReference type="KEGG" id="nlc:EBAPG3_008445"/>
<keyword evidence="1" id="KW-0812">Transmembrane</keyword>
<accession>A0A1W6SPS3</accession>
<evidence type="ECO:0000259" key="2">
    <source>
        <dbReference type="Pfam" id="PF00487"/>
    </source>
</evidence>
<evidence type="ECO:0000313" key="4">
    <source>
        <dbReference type="Proteomes" id="UP000012179"/>
    </source>
</evidence>
<dbReference type="eggNOG" id="COG3239">
    <property type="taxonomic scope" value="Bacteria"/>
</dbReference>
<sequence>MYNYIVLAILRDYRNTFAKDAGTMINSIEKTWFRHQGSLLPNISALFYCHLTYFGGAGLILSLNPVLMAAGTLAMAHGMVIAAYLIHDCGHNTLFKLPRHNAMMGGALNWLTGGCYSTYADLRTAHMHHHVDNADVTTLDYRGYLARHPVQRKIVEALEWLYVPAVEWIMHGVLVLAPFVLKEKKDQRRRVTRVAVIRFGLFLALFLYSPIACLCYLLAYTILLTVLRFMDAFQHNYGVVALALADEAELIKHRGDRDYEQSHTFSNLISVQHPWLNLLTLNFGYHNAHHARPTTPWHMLPTLHQALYGNDTSAVIPFRKQLSSFHKNRVTRVLGDDSEMQGNRFAQRLWNGSAVGVAGVSFLTPF</sequence>
<evidence type="ECO:0000256" key="1">
    <source>
        <dbReference type="SAM" id="Phobius"/>
    </source>
</evidence>
<keyword evidence="1" id="KW-1133">Transmembrane helix</keyword>
<dbReference type="GO" id="GO:0016020">
    <property type="term" value="C:membrane"/>
    <property type="evidence" value="ECO:0007669"/>
    <property type="project" value="GOC"/>
</dbReference>
<reference evidence="3 4" key="1">
    <citation type="journal article" date="2015" name="Int. J. Syst. Evol. Microbiol.">
        <title>Nitrosospira lacus sp. nov., a psychrotolerant, ammonia-oxidizing bacterium from sandy lake sediment.</title>
        <authorList>
            <person name="Urakawa H."/>
            <person name="Garcia J.C."/>
            <person name="Nielsen J.L."/>
            <person name="Le V.Q."/>
            <person name="Kozlowski J.A."/>
            <person name="Stein L.Y."/>
            <person name="Lim C.K."/>
            <person name="Pommerening-Roser A."/>
            <person name="Martens-Habbena W."/>
            <person name="Stahl D.A."/>
            <person name="Klotz M.G."/>
        </authorList>
    </citation>
    <scope>NUCLEOTIDE SEQUENCE [LARGE SCALE GENOMIC DNA]</scope>
    <source>
        <strain evidence="3 4">APG3</strain>
    </source>
</reference>
<protein>
    <submittedName>
        <fullName evidence="3">Fatty acid desaturase</fullName>
    </submittedName>
</protein>
<gene>
    <name evidence="3" type="ORF">EBAPG3_008445</name>
</gene>
<dbReference type="AlphaFoldDB" id="A0A1W6SPS3"/>
<dbReference type="PANTHER" id="PTHR12879:SF8">
    <property type="entry name" value="SPHINGOLIPID DELTA(4)-DESATURASE DES1"/>
    <property type="match status" value="1"/>
</dbReference>
<dbReference type="InterPro" id="IPR005804">
    <property type="entry name" value="FA_desaturase_dom"/>
</dbReference>
<dbReference type="PANTHER" id="PTHR12879">
    <property type="entry name" value="SPHINGOLIPID DELTA 4 DESATURASE/C-4 HYDROXYLASE PROTEIN DES2"/>
    <property type="match status" value="1"/>
</dbReference>
<feature type="transmembrane region" description="Helical" evidence="1">
    <location>
        <begin position="39"/>
        <end position="60"/>
    </location>
</feature>
<feature type="domain" description="Fatty acid desaturase" evidence="2">
    <location>
        <begin position="67"/>
        <end position="316"/>
    </location>
</feature>
<feature type="transmembrane region" description="Helical" evidence="1">
    <location>
        <begin position="201"/>
        <end position="227"/>
    </location>
</feature>
<keyword evidence="4" id="KW-1185">Reference proteome</keyword>
<dbReference type="Proteomes" id="UP000012179">
    <property type="component" value="Chromosome"/>
</dbReference>
<evidence type="ECO:0000313" key="3">
    <source>
        <dbReference type="EMBL" id="ARO87793.1"/>
    </source>
</evidence>
<proteinExistence type="predicted"/>
<organism evidence="3 4">
    <name type="scientific">Nitrosospira lacus</name>
    <dbReference type="NCBI Taxonomy" id="1288494"/>
    <lineage>
        <taxon>Bacteria</taxon>
        <taxon>Pseudomonadati</taxon>
        <taxon>Pseudomonadota</taxon>
        <taxon>Betaproteobacteria</taxon>
        <taxon>Nitrosomonadales</taxon>
        <taxon>Nitrosomonadaceae</taxon>
        <taxon>Nitrosospira</taxon>
    </lineage>
</organism>
<feature type="transmembrane region" description="Helical" evidence="1">
    <location>
        <begin position="66"/>
        <end position="86"/>
    </location>
</feature>